<evidence type="ECO:0000256" key="3">
    <source>
        <dbReference type="ARBA" id="ARBA00023002"/>
    </source>
</evidence>
<dbReference type="FunFam" id="3.40.50.720:FF:000084">
    <property type="entry name" value="Short-chain dehydrogenase reductase"/>
    <property type="match status" value="1"/>
</dbReference>
<dbReference type="PRINTS" id="PR00081">
    <property type="entry name" value="GDHRDH"/>
</dbReference>
<sequence length="275" mass="27911">MTSAFRLDGKTAIITGGSRGLGLYAAEGLLDAGVTTVIITSRKAAACDEAVTFLKGKFPKANIFAIPADLSKASEVTRFIAGVKAAGISKVHICLANAGATWGAPFDTFPDSGFEKVFDLNVRSVFNLIRECAPLLEAAAVPGDPARVITVGSVAGIGIGNIGANATYSYAASKAAVHHLSKHLAVALGPRGILVNAIAPGFFVTKMAAGLIDKSGGEAALGKSTPNGRLGQPDDIAGVVTFLSSKAASHVNGVVIPIDGGKHLLAGFDDAKAKM</sequence>
<keyword evidence="5" id="KW-1185">Reference proteome</keyword>
<evidence type="ECO:0000256" key="1">
    <source>
        <dbReference type="ARBA" id="ARBA00006484"/>
    </source>
</evidence>
<dbReference type="InterPro" id="IPR002347">
    <property type="entry name" value="SDR_fam"/>
</dbReference>
<evidence type="ECO:0000313" key="4">
    <source>
        <dbReference type="EMBL" id="TGZ81902.1"/>
    </source>
</evidence>
<dbReference type="Proteomes" id="UP000298138">
    <property type="component" value="Unassembled WGS sequence"/>
</dbReference>
<dbReference type="STRING" id="341454.A0A4S2MYP9"/>
<proteinExistence type="inferred from homology"/>
<gene>
    <name evidence="4" type="ORF">EX30DRAFT_395286</name>
</gene>
<dbReference type="InParanoid" id="A0A4S2MYP9"/>
<protein>
    <submittedName>
        <fullName evidence="4">NAD(P)-binding protein</fullName>
    </submittedName>
</protein>
<dbReference type="Pfam" id="PF13561">
    <property type="entry name" value="adh_short_C2"/>
    <property type="match status" value="1"/>
</dbReference>
<organism evidence="4 5">
    <name type="scientific">Ascodesmis nigricans</name>
    <dbReference type="NCBI Taxonomy" id="341454"/>
    <lineage>
        <taxon>Eukaryota</taxon>
        <taxon>Fungi</taxon>
        <taxon>Dikarya</taxon>
        <taxon>Ascomycota</taxon>
        <taxon>Pezizomycotina</taxon>
        <taxon>Pezizomycetes</taxon>
        <taxon>Pezizales</taxon>
        <taxon>Ascodesmidaceae</taxon>
        <taxon>Ascodesmis</taxon>
    </lineage>
</organism>
<reference evidence="4 5" key="1">
    <citation type="submission" date="2019-04" db="EMBL/GenBank/DDBJ databases">
        <title>Comparative genomics and transcriptomics to analyze fruiting body development in filamentous ascomycetes.</title>
        <authorList>
            <consortium name="DOE Joint Genome Institute"/>
            <person name="Lutkenhaus R."/>
            <person name="Traeger S."/>
            <person name="Breuer J."/>
            <person name="Kuo A."/>
            <person name="Lipzen A."/>
            <person name="Pangilinan J."/>
            <person name="Dilworth D."/>
            <person name="Sandor L."/>
            <person name="Poggeler S."/>
            <person name="Barry K."/>
            <person name="Grigoriev I.V."/>
            <person name="Nowrousian M."/>
        </authorList>
    </citation>
    <scope>NUCLEOTIDE SEQUENCE [LARGE SCALE GENOMIC DNA]</scope>
    <source>
        <strain evidence="4 5">CBS 389.68</strain>
    </source>
</reference>
<keyword evidence="3" id="KW-0560">Oxidoreductase</keyword>
<dbReference type="PANTHER" id="PTHR43618:SF12">
    <property type="entry name" value="OXIDOREDUCTASE, SHORT-CHAIN DEHYDROGENASE_REDUCTASE FAMILY (AFU_ORTHOLOGUE AFUA_1G14540)"/>
    <property type="match status" value="1"/>
</dbReference>
<dbReference type="AlphaFoldDB" id="A0A4S2MYP9"/>
<name>A0A4S2MYP9_9PEZI</name>
<accession>A0A4S2MYP9</accession>
<dbReference type="InterPro" id="IPR052178">
    <property type="entry name" value="Sec_Metab_Biosynth_SDR"/>
</dbReference>
<dbReference type="PANTHER" id="PTHR43618">
    <property type="entry name" value="7-ALPHA-HYDROXYSTEROID DEHYDROGENASE"/>
    <property type="match status" value="1"/>
</dbReference>
<dbReference type="InterPro" id="IPR036291">
    <property type="entry name" value="NAD(P)-bd_dom_sf"/>
</dbReference>
<dbReference type="SUPFAM" id="SSF51735">
    <property type="entry name" value="NAD(P)-binding Rossmann-fold domains"/>
    <property type="match status" value="1"/>
</dbReference>
<evidence type="ECO:0000313" key="5">
    <source>
        <dbReference type="Proteomes" id="UP000298138"/>
    </source>
</evidence>
<dbReference type="PROSITE" id="PS00061">
    <property type="entry name" value="ADH_SHORT"/>
    <property type="match status" value="1"/>
</dbReference>
<dbReference type="EMBL" id="ML220117">
    <property type="protein sequence ID" value="TGZ81902.1"/>
    <property type="molecule type" value="Genomic_DNA"/>
</dbReference>
<dbReference type="GO" id="GO:0016491">
    <property type="term" value="F:oxidoreductase activity"/>
    <property type="evidence" value="ECO:0007669"/>
    <property type="project" value="UniProtKB-KW"/>
</dbReference>
<comment type="similarity">
    <text evidence="1">Belongs to the short-chain dehydrogenases/reductases (SDR) family.</text>
</comment>
<evidence type="ECO:0000256" key="2">
    <source>
        <dbReference type="ARBA" id="ARBA00022857"/>
    </source>
</evidence>
<dbReference type="InterPro" id="IPR020904">
    <property type="entry name" value="Sc_DH/Rdtase_CS"/>
</dbReference>
<dbReference type="OrthoDB" id="294295at2759"/>
<keyword evidence="2" id="KW-0521">NADP</keyword>
<dbReference type="Gene3D" id="3.40.50.720">
    <property type="entry name" value="NAD(P)-binding Rossmann-like Domain"/>
    <property type="match status" value="1"/>
</dbReference>